<dbReference type="HOGENOM" id="CLU_3105879_0_0_1"/>
<dbReference type="InParanoid" id="A0A0C2WZZ4"/>
<protein>
    <submittedName>
        <fullName evidence="1">Uncharacterized protein</fullName>
    </submittedName>
</protein>
<evidence type="ECO:0000313" key="1">
    <source>
        <dbReference type="EMBL" id="KIL62446.1"/>
    </source>
</evidence>
<evidence type="ECO:0000313" key="2">
    <source>
        <dbReference type="Proteomes" id="UP000054549"/>
    </source>
</evidence>
<dbReference type="AlphaFoldDB" id="A0A0C2WZZ4"/>
<sequence>MGMIVLHAMKVTWDQRFSQSNIANAVTFIRTYLAKYPVFRSLQVMHSLHRG</sequence>
<proteinExistence type="predicted"/>
<dbReference type="EMBL" id="KN818270">
    <property type="protein sequence ID" value="KIL62446.1"/>
    <property type="molecule type" value="Genomic_DNA"/>
</dbReference>
<reference evidence="1 2" key="1">
    <citation type="submission" date="2014-04" db="EMBL/GenBank/DDBJ databases">
        <title>Evolutionary Origins and Diversification of the Mycorrhizal Mutualists.</title>
        <authorList>
            <consortium name="DOE Joint Genome Institute"/>
            <consortium name="Mycorrhizal Genomics Consortium"/>
            <person name="Kohler A."/>
            <person name="Kuo A."/>
            <person name="Nagy L.G."/>
            <person name="Floudas D."/>
            <person name="Copeland A."/>
            <person name="Barry K.W."/>
            <person name="Cichocki N."/>
            <person name="Veneault-Fourrey C."/>
            <person name="LaButti K."/>
            <person name="Lindquist E.A."/>
            <person name="Lipzen A."/>
            <person name="Lundell T."/>
            <person name="Morin E."/>
            <person name="Murat C."/>
            <person name="Riley R."/>
            <person name="Ohm R."/>
            <person name="Sun H."/>
            <person name="Tunlid A."/>
            <person name="Henrissat B."/>
            <person name="Grigoriev I.V."/>
            <person name="Hibbett D.S."/>
            <person name="Martin F."/>
        </authorList>
    </citation>
    <scope>NUCLEOTIDE SEQUENCE [LARGE SCALE GENOMIC DNA]</scope>
    <source>
        <strain evidence="1 2">Koide BX008</strain>
    </source>
</reference>
<accession>A0A0C2WZZ4</accession>
<gene>
    <name evidence="1" type="ORF">M378DRAFT_165652</name>
</gene>
<dbReference type="Proteomes" id="UP000054549">
    <property type="component" value="Unassembled WGS sequence"/>
</dbReference>
<keyword evidence="2" id="KW-1185">Reference proteome</keyword>
<name>A0A0C2WZZ4_AMAMK</name>
<organism evidence="1 2">
    <name type="scientific">Amanita muscaria (strain Koide BX008)</name>
    <dbReference type="NCBI Taxonomy" id="946122"/>
    <lineage>
        <taxon>Eukaryota</taxon>
        <taxon>Fungi</taxon>
        <taxon>Dikarya</taxon>
        <taxon>Basidiomycota</taxon>
        <taxon>Agaricomycotina</taxon>
        <taxon>Agaricomycetes</taxon>
        <taxon>Agaricomycetidae</taxon>
        <taxon>Agaricales</taxon>
        <taxon>Pluteineae</taxon>
        <taxon>Amanitaceae</taxon>
        <taxon>Amanita</taxon>
    </lineage>
</organism>